<evidence type="ECO:0000256" key="1">
    <source>
        <dbReference type="SAM" id="MobiDB-lite"/>
    </source>
</evidence>
<feature type="compositionally biased region" description="Polar residues" evidence="1">
    <location>
        <begin position="80"/>
        <end position="96"/>
    </location>
</feature>
<dbReference type="InParanoid" id="C3Z0N0"/>
<sequence>MGKSRAEIQKAYRERQKAKGGQFLARERQRHQTLYISTCFLSKKYLEKKRKEVRERVAQHRHKKRRENRQMKRPSFDASPENSTNVDAANPSTCQGRGQEKPSQRWILEQRRKGSEKGSEKNAEQIS</sequence>
<proteinExistence type="predicted"/>
<feature type="region of interest" description="Disordered" evidence="1">
    <location>
        <begin position="1"/>
        <end position="26"/>
    </location>
</feature>
<feature type="compositionally biased region" description="Basic and acidic residues" evidence="1">
    <location>
        <begin position="1"/>
        <end position="17"/>
    </location>
</feature>
<accession>C3Z0N0</accession>
<name>C3Z0N0_BRAFL</name>
<dbReference type="EMBL" id="GG666569">
    <property type="protein sequence ID" value="EEN53910.1"/>
    <property type="molecule type" value="Genomic_DNA"/>
</dbReference>
<organism>
    <name type="scientific">Branchiostoma floridae</name>
    <name type="common">Florida lancelet</name>
    <name type="synonym">Amphioxus</name>
    <dbReference type="NCBI Taxonomy" id="7739"/>
    <lineage>
        <taxon>Eukaryota</taxon>
        <taxon>Metazoa</taxon>
        <taxon>Chordata</taxon>
        <taxon>Cephalochordata</taxon>
        <taxon>Leptocardii</taxon>
        <taxon>Amphioxiformes</taxon>
        <taxon>Branchiostomatidae</taxon>
        <taxon>Branchiostoma</taxon>
    </lineage>
</organism>
<evidence type="ECO:0000313" key="2">
    <source>
        <dbReference type="EMBL" id="EEN53910.1"/>
    </source>
</evidence>
<gene>
    <name evidence="2" type="ORF">BRAFLDRAFT_97885</name>
</gene>
<dbReference type="AlphaFoldDB" id="C3Z0N0"/>
<reference evidence="2" key="1">
    <citation type="journal article" date="2008" name="Nature">
        <title>The amphioxus genome and the evolution of the chordate karyotype.</title>
        <authorList>
            <consortium name="US DOE Joint Genome Institute (JGI-PGF)"/>
            <person name="Putnam N.H."/>
            <person name="Butts T."/>
            <person name="Ferrier D.E.K."/>
            <person name="Furlong R.F."/>
            <person name="Hellsten U."/>
            <person name="Kawashima T."/>
            <person name="Robinson-Rechavi M."/>
            <person name="Shoguchi E."/>
            <person name="Terry A."/>
            <person name="Yu J.-K."/>
            <person name="Benito-Gutierrez E.L."/>
            <person name="Dubchak I."/>
            <person name="Garcia-Fernandez J."/>
            <person name="Gibson-Brown J.J."/>
            <person name="Grigoriev I.V."/>
            <person name="Horton A.C."/>
            <person name="de Jong P.J."/>
            <person name="Jurka J."/>
            <person name="Kapitonov V.V."/>
            <person name="Kohara Y."/>
            <person name="Kuroki Y."/>
            <person name="Lindquist E."/>
            <person name="Lucas S."/>
            <person name="Osoegawa K."/>
            <person name="Pennacchio L.A."/>
            <person name="Salamov A.A."/>
            <person name="Satou Y."/>
            <person name="Sauka-Spengler T."/>
            <person name="Schmutz J."/>
            <person name="Shin-I T."/>
            <person name="Toyoda A."/>
            <person name="Bronner-Fraser M."/>
            <person name="Fujiyama A."/>
            <person name="Holland L.Z."/>
            <person name="Holland P.W.H."/>
            <person name="Satoh N."/>
            <person name="Rokhsar D.S."/>
        </authorList>
    </citation>
    <scope>NUCLEOTIDE SEQUENCE [LARGE SCALE GENOMIC DNA]</scope>
    <source>
        <strain evidence="2">S238N-H82</strain>
        <tissue evidence="2">Testes</tissue>
    </source>
</reference>
<feature type="compositionally biased region" description="Basic and acidic residues" evidence="1">
    <location>
        <begin position="98"/>
        <end position="127"/>
    </location>
</feature>
<protein>
    <submittedName>
        <fullName evidence="2">Uncharacterized protein</fullName>
    </submittedName>
</protein>
<feature type="region of interest" description="Disordered" evidence="1">
    <location>
        <begin position="51"/>
        <end position="127"/>
    </location>
</feature>